<name>A0AAV5CY30_ELECO</name>
<dbReference type="GO" id="GO:0009134">
    <property type="term" value="P:nucleoside diphosphate catabolic process"/>
    <property type="evidence" value="ECO:0007669"/>
    <property type="project" value="TreeGrafter"/>
</dbReference>
<dbReference type="GO" id="GO:0016020">
    <property type="term" value="C:membrane"/>
    <property type="evidence" value="ECO:0007669"/>
    <property type="project" value="TreeGrafter"/>
</dbReference>
<feature type="signal peptide" evidence="4">
    <location>
        <begin position="1"/>
        <end position="19"/>
    </location>
</feature>
<gene>
    <name evidence="5" type="primary">ga21010</name>
    <name evidence="5" type="ORF">PR202_ga21010</name>
</gene>
<dbReference type="PANTHER" id="PTHR11782:SF82">
    <property type="entry name" value="APYRASE 3-RELATED"/>
    <property type="match status" value="1"/>
</dbReference>
<feature type="chain" id="PRO_5043528788" description="Apyrase" evidence="4">
    <location>
        <begin position="20"/>
        <end position="354"/>
    </location>
</feature>
<keyword evidence="2" id="KW-0378">Hydrolase</keyword>
<dbReference type="Proteomes" id="UP001054889">
    <property type="component" value="Unassembled WGS sequence"/>
</dbReference>
<organism evidence="5 6">
    <name type="scientific">Eleusine coracana subsp. coracana</name>
    <dbReference type="NCBI Taxonomy" id="191504"/>
    <lineage>
        <taxon>Eukaryota</taxon>
        <taxon>Viridiplantae</taxon>
        <taxon>Streptophyta</taxon>
        <taxon>Embryophyta</taxon>
        <taxon>Tracheophyta</taxon>
        <taxon>Spermatophyta</taxon>
        <taxon>Magnoliopsida</taxon>
        <taxon>Liliopsida</taxon>
        <taxon>Poales</taxon>
        <taxon>Poaceae</taxon>
        <taxon>PACMAD clade</taxon>
        <taxon>Chloridoideae</taxon>
        <taxon>Cynodonteae</taxon>
        <taxon>Eleusininae</taxon>
        <taxon>Eleusine</taxon>
    </lineage>
</organism>
<dbReference type="AlphaFoldDB" id="A0AAV5CY30"/>
<evidence type="ECO:0000313" key="6">
    <source>
        <dbReference type="Proteomes" id="UP001054889"/>
    </source>
</evidence>
<dbReference type="Gene3D" id="3.30.420.40">
    <property type="match status" value="1"/>
</dbReference>
<reference evidence="5" key="1">
    <citation type="journal article" date="2018" name="DNA Res.">
        <title>Multiple hybrid de novo genome assembly of finger millet, an orphan allotetraploid crop.</title>
        <authorList>
            <person name="Hatakeyama M."/>
            <person name="Aluri S."/>
            <person name="Balachadran M.T."/>
            <person name="Sivarajan S.R."/>
            <person name="Patrignani A."/>
            <person name="Gruter S."/>
            <person name="Poveda L."/>
            <person name="Shimizu-Inatsugi R."/>
            <person name="Baeten J."/>
            <person name="Francoijs K.J."/>
            <person name="Nataraja K.N."/>
            <person name="Reddy Y.A.N."/>
            <person name="Phadnis S."/>
            <person name="Ravikumar R.L."/>
            <person name="Schlapbach R."/>
            <person name="Sreeman S.M."/>
            <person name="Shimizu K.K."/>
        </authorList>
    </citation>
    <scope>NUCLEOTIDE SEQUENCE</scope>
</reference>
<dbReference type="InterPro" id="IPR000407">
    <property type="entry name" value="GDA1_CD39_NTPase"/>
</dbReference>
<keyword evidence="6" id="KW-1185">Reference proteome</keyword>
<protein>
    <recommendedName>
        <fullName evidence="7">Apyrase</fullName>
    </recommendedName>
</protein>
<comment type="caution">
    <text evidence="5">The sequence shown here is derived from an EMBL/GenBank/DDBJ whole genome shotgun (WGS) entry which is preliminary data.</text>
</comment>
<evidence type="ECO:0000256" key="4">
    <source>
        <dbReference type="SAM" id="SignalP"/>
    </source>
</evidence>
<dbReference type="PANTHER" id="PTHR11782">
    <property type="entry name" value="ADENOSINE/GUANOSINE DIPHOSPHATASE"/>
    <property type="match status" value="1"/>
</dbReference>
<sequence>MAARAVGIAVLLLVQLVSSSTPLRTKAGAAGEPDQLAEVARPGQGRYAVIFDAGSTGSRVHVFRFDRKMDLVGIGNDIELFAKVKPGLSSYAGHPHEAANSILPLLEKAKSAVPGWLMKKTPVKLGATAGLRLIGDEQAEQILEAVRDLVHTKSKFQYNPQWINVIEGSQEGSYLWVNTATIGSSTMQLPQGGARYDECREEIAKAALNQNASCAAKNCTFNGVWNGGGGAGQGNLYVASSFYHLAPHVGIIESNAPSAKATPAAFGAAAEKACQLSFEEAKAAYPMLRDSDVPYVCMDLAYQYTLLVDGFGVDPTKEITLVVKVKHGEYYIEAAWPLGTAIEAVTPKKRFQDA</sequence>
<dbReference type="Gene3D" id="3.30.420.150">
    <property type="entry name" value="Exopolyphosphatase. Domain 2"/>
    <property type="match status" value="1"/>
</dbReference>
<evidence type="ECO:0008006" key="7">
    <source>
        <dbReference type="Google" id="ProtNLM"/>
    </source>
</evidence>
<evidence type="ECO:0000256" key="2">
    <source>
        <dbReference type="ARBA" id="ARBA00022801"/>
    </source>
</evidence>
<evidence type="ECO:0000256" key="3">
    <source>
        <dbReference type="PIRSR" id="PIRSR600407-1"/>
    </source>
</evidence>
<dbReference type="GO" id="GO:0017110">
    <property type="term" value="F:nucleoside diphosphate phosphatase activity"/>
    <property type="evidence" value="ECO:0007669"/>
    <property type="project" value="TreeGrafter"/>
</dbReference>
<dbReference type="Pfam" id="PF01150">
    <property type="entry name" value="GDA1_CD39"/>
    <property type="match status" value="2"/>
</dbReference>
<evidence type="ECO:0000256" key="1">
    <source>
        <dbReference type="ARBA" id="ARBA00009283"/>
    </source>
</evidence>
<dbReference type="EMBL" id="BQKI01000010">
    <property type="protein sequence ID" value="GJN03554.1"/>
    <property type="molecule type" value="Genomic_DNA"/>
</dbReference>
<accession>A0AAV5CY30</accession>
<keyword evidence="4" id="KW-0732">Signal</keyword>
<comment type="similarity">
    <text evidence="1">Belongs to the GDA1/CD39 NTPase family.</text>
</comment>
<proteinExistence type="inferred from homology"/>
<feature type="active site" description="Proton acceptor" evidence="3">
    <location>
        <position position="171"/>
    </location>
</feature>
<reference evidence="5" key="2">
    <citation type="submission" date="2021-12" db="EMBL/GenBank/DDBJ databases">
        <title>Resequencing data analysis of finger millet.</title>
        <authorList>
            <person name="Hatakeyama M."/>
            <person name="Aluri S."/>
            <person name="Balachadran M.T."/>
            <person name="Sivarajan S.R."/>
            <person name="Poveda L."/>
            <person name="Shimizu-Inatsugi R."/>
            <person name="Schlapbach R."/>
            <person name="Sreeman S.M."/>
            <person name="Shimizu K.K."/>
        </authorList>
    </citation>
    <scope>NUCLEOTIDE SEQUENCE</scope>
</reference>
<evidence type="ECO:0000313" key="5">
    <source>
        <dbReference type="EMBL" id="GJN03554.1"/>
    </source>
</evidence>